<evidence type="ECO:0000256" key="2">
    <source>
        <dbReference type="ARBA" id="ARBA00009773"/>
    </source>
</evidence>
<evidence type="ECO:0000256" key="7">
    <source>
        <dbReference type="SAM" id="Phobius"/>
    </source>
</evidence>
<keyword evidence="5 7" id="KW-0472">Membrane</keyword>
<dbReference type="Pfam" id="PF01594">
    <property type="entry name" value="AI-2E_transport"/>
    <property type="match status" value="1"/>
</dbReference>
<evidence type="ECO:0000256" key="1">
    <source>
        <dbReference type="ARBA" id="ARBA00004141"/>
    </source>
</evidence>
<feature type="transmembrane region" description="Helical" evidence="7">
    <location>
        <begin position="291"/>
        <end position="311"/>
    </location>
</feature>
<dbReference type="OrthoDB" id="505911at2"/>
<proteinExistence type="inferred from homology"/>
<comment type="subcellular location">
    <subcellularLocation>
        <location evidence="1">Membrane</location>
        <topology evidence="1">Multi-pass membrane protein</topology>
    </subcellularLocation>
</comment>
<keyword evidence="3 7" id="KW-0812">Transmembrane</keyword>
<feature type="compositionally biased region" description="Polar residues" evidence="6">
    <location>
        <begin position="376"/>
        <end position="386"/>
    </location>
</feature>
<evidence type="ECO:0000313" key="9">
    <source>
        <dbReference type="Proteomes" id="UP000292459"/>
    </source>
</evidence>
<sequence>MTHVTPTHAESWIARWWQSLGPFARTLVILLAAPLAVLNVWALARIFDYFREILVAVIIASLLAFLLGYPVSWLRRLGIRRGIASVVVLLGAIVTFLTVGITIFPLVFEQAQQLVTKLPEWFDSGKGQLLMLDSRFEAWGLPFNLDGVISQINDRLKVRFEAIAGEALNLTFGVALFTANKLLDVVLAIVLTFYLLQHGDDVWGGIVIWLPGKAQELFSETLRQSFRNYFLGQVVVASLMGTTLTVIYVALQVPFGLLFGISIGLAALIPFGGTVSIIIVTLLVGLRDIGIAVKVLLVSALVQQLVENVLAPRVLGSFTGLNPFWVFIALLSGVRIGGLLGVIVAVPIAVVVKEALAAIRIARQDHDAAAAISPSPDKSANGNGMDTSATAATAIAPPPEP</sequence>
<reference evidence="8 9" key="1">
    <citation type="submission" date="2018-11" db="EMBL/GenBank/DDBJ databases">
        <title>Whole genome sequencing of an environmental sample.</title>
        <authorList>
            <person name="Sarangi A.N."/>
            <person name="Singh D."/>
            <person name="Tripathy S."/>
        </authorList>
    </citation>
    <scope>NUCLEOTIDE SEQUENCE [LARGE SCALE GENOMIC DNA]</scope>
    <source>
        <strain evidence="8 9">Lakshadweep</strain>
    </source>
</reference>
<dbReference type="GO" id="GO:0055085">
    <property type="term" value="P:transmembrane transport"/>
    <property type="evidence" value="ECO:0007669"/>
    <property type="project" value="TreeGrafter"/>
</dbReference>
<accession>A0A4Q7E1J8</accession>
<evidence type="ECO:0000256" key="6">
    <source>
        <dbReference type="SAM" id="MobiDB-lite"/>
    </source>
</evidence>
<feature type="transmembrane region" description="Helical" evidence="7">
    <location>
        <begin position="83"/>
        <end position="108"/>
    </location>
</feature>
<comment type="caution">
    <text evidence="8">The sequence shown here is derived from an EMBL/GenBank/DDBJ whole genome shotgun (WGS) entry which is preliminary data.</text>
</comment>
<comment type="similarity">
    <text evidence="2">Belongs to the autoinducer-2 exporter (AI-2E) (TC 2.A.86) family.</text>
</comment>
<feature type="transmembrane region" description="Helical" evidence="7">
    <location>
        <begin position="20"/>
        <end position="41"/>
    </location>
</feature>
<dbReference type="Proteomes" id="UP000292459">
    <property type="component" value="Unassembled WGS sequence"/>
</dbReference>
<feature type="transmembrane region" description="Helical" evidence="7">
    <location>
        <begin position="53"/>
        <end position="71"/>
    </location>
</feature>
<feature type="transmembrane region" description="Helical" evidence="7">
    <location>
        <begin position="230"/>
        <end position="251"/>
    </location>
</feature>
<feature type="region of interest" description="Disordered" evidence="6">
    <location>
        <begin position="370"/>
        <end position="401"/>
    </location>
</feature>
<organism evidence="8 9">
    <name type="scientific">Leptolyngbya iicbica LK</name>
    <dbReference type="NCBI Taxonomy" id="2294035"/>
    <lineage>
        <taxon>Bacteria</taxon>
        <taxon>Bacillati</taxon>
        <taxon>Cyanobacteriota</taxon>
        <taxon>Cyanophyceae</taxon>
        <taxon>Leptolyngbyales</taxon>
        <taxon>Leptolyngbyaceae</taxon>
        <taxon>Leptolyngbya group</taxon>
        <taxon>Leptolyngbya</taxon>
        <taxon>Leptolyngbya iicbica</taxon>
    </lineage>
</organism>
<evidence type="ECO:0000256" key="3">
    <source>
        <dbReference type="ARBA" id="ARBA00022692"/>
    </source>
</evidence>
<dbReference type="PANTHER" id="PTHR21716:SF66">
    <property type="entry name" value="TRANSPORT PROTEIN SLL0063-RELATED"/>
    <property type="match status" value="1"/>
</dbReference>
<keyword evidence="9" id="KW-1185">Reference proteome</keyword>
<dbReference type="GO" id="GO:0016020">
    <property type="term" value="C:membrane"/>
    <property type="evidence" value="ECO:0007669"/>
    <property type="project" value="UniProtKB-SubCell"/>
</dbReference>
<dbReference type="EMBL" id="QVFV01000009">
    <property type="protein sequence ID" value="RZM75274.1"/>
    <property type="molecule type" value="Genomic_DNA"/>
</dbReference>
<dbReference type="InterPro" id="IPR002549">
    <property type="entry name" value="AI-2E-like"/>
</dbReference>
<feature type="transmembrane region" description="Helical" evidence="7">
    <location>
        <begin position="323"/>
        <end position="352"/>
    </location>
</feature>
<dbReference type="PANTHER" id="PTHR21716">
    <property type="entry name" value="TRANSMEMBRANE PROTEIN"/>
    <property type="match status" value="1"/>
</dbReference>
<evidence type="ECO:0000256" key="4">
    <source>
        <dbReference type="ARBA" id="ARBA00022989"/>
    </source>
</evidence>
<gene>
    <name evidence="8" type="ORF">DYY88_21835</name>
</gene>
<keyword evidence="4 7" id="KW-1133">Transmembrane helix</keyword>
<protein>
    <submittedName>
        <fullName evidence="8">AI-2E family transporter</fullName>
    </submittedName>
</protein>
<name>A0A4Q7E1J8_9CYAN</name>
<dbReference type="AlphaFoldDB" id="A0A4Q7E1J8"/>
<dbReference type="RefSeq" id="WP_044148825.1">
    <property type="nucleotide sequence ID" value="NZ_QVFV01000009.1"/>
</dbReference>
<feature type="transmembrane region" description="Helical" evidence="7">
    <location>
        <begin position="257"/>
        <end position="284"/>
    </location>
</feature>
<evidence type="ECO:0000313" key="8">
    <source>
        <dbReference type="EMBL" id="RZM75274.1"/>
    </source>
</evidence>
<evidence type="ECO:0000256" key="5">
    <source>
        <dbReference type="ARBA" id="ARBA00023136"/>
    </source>
</evidence>
<feature type="transmembrane region" description="Helical" evidence="7">
    <location>
        <begin position="185"/>
        <end position="210"/>
    </location>
</feature>